<keyword evidence="4" id="KW-1185">Reference proteome</keyword>
<dbReference type="EMBL" id="MUYU01000012">
    <property type="protein sequence ID" value="OOS24142.1"/>
    <property type="molecule type" value="Genomic_DNA"/>
</dbReference>
<keyword evidence="2" id="KW-0732">Signal</keyword>
<dbReference type="STRING" id="470453.B0680_04980"/>
<proteinExistence type="predicted"/>
<evidence type="ECO:0000256" key="1">
    <source>
        <dbReference type="SAM" id="MobiDB-lite"/>
    </source>
</evidence>
<evidence type="ECO:0008006" key="5">
    <source>
        <dbReference type="Google" id="ProtNLM"/>
    </source>
</evidence>
<dbReference type="PROSITE" id="PS51257">
    <property type="entry name" value="PROKAR_LIPOPROTEIN"/>
    <property type="match status" value="1"/>
</dbReference>
<feature type="region of interest" description="Disordered" evidence="1">
    <location>
        <begin position="25"/>
        <end position="49"/>
    </location>
</feature>
<evidence type="ECO:0000256" key="2">
    <source>
        <dbReference type="SAM" id="SignalP"/>
    </source>
</evidence>
<evidence type="ECO:0000313" key="3">
    <source>
        <dbReference type="EMBL" id="OOS24142.1"/>
    </source>
</evidence>
<gene>
    <name evidence="3" type="ORF">B0680_04980</name>
</gene>
<protein>
    <recommendedName>
        <fullName evidence="5">Alpha/beta hydrolase</fullName>
    </recommendedName>
</protein>
<feature type="chain" id="PRO_5013295302" description="Alpha/beta hydrolase" evidence="2">
    <location>
        <begin position="28"/>
        <end position="551"/>
    </location>
</feature>
<dbReference type="AlphaFoldDB" id="A0A1T0CP74"/>
<name>A0A1T0CP74_9GAMM</name>
<dbReference type="InterPro" id="IPR029058">
    <property type="entry name" value="AB_hydrolase_fold"/>
</dbReference>
<comment type="caution">
    <text evidence="3">The sequence shown here is derived from an EMBL/GenBank/DDBJ whole genome shotgun (WGS) entry which is preliminary data.</text>
</comment>
<feature type="compositionally biased region" description="Low complexity" evidence="1">
    <location>
        <begin position="25"/>
        <end position="44"/>
    </location>
</feature>
<accession>A0A1T0CP74</accession>
<dbReference type="Gene3D" id="3.40.50.1820">
    <property type="entry name" value="alpha/beta hydrolase"/>
    <property type="match status" value="1"/>
</dbReference>
<dbReference type="SUPFAM" id="SSF53474">
    <property type="entry name" value="alpha/beta-Hydrolases"/>
    <property type="match status" value="1"/>
</dbReference>
<sequence length="551" mass="58681">MRHLPLPKAFALSLLCTALLSACTPQAEQPTPSDDTATPSTSLTHDTDAKIMDEEFATGPKAAATRTPAPTEVRHSADGQVATIAIDYGNASVGEYTAPVRGLIIAPVQSDKPTPLIILSHLRAPNCADLESRYPCADGIAELRYDEGMQYIGEHLAKLGFTVVIPDLAPAFIGLGVKEPYDQTLLWQHIISPFISTIEQTNGGDDKLGTAIAPVDLTNIGLFAHSRSAQMTDTAKRLFGDHLKSILAYAPSYETFELADISPAPMDIPYLAIVGSRDTDVGASANLWLSHYATTPRNTVASTVELPHFGHMSINRTAAKAGIDDRRGCDMIACQDDKAHEQMILDVISEWFGASLQGKHSTLPLTPHTPLPEQVANHSARWLALSPKAIGYVDAKAFSETALDKSAGVQYCAYSDPMNPAAAIMPACPEPEMGVVQILTPVAYIDHSAKATATIKGASALALHIAPAGSHADGKGATVDIALLLDNGETVSLTIPATHPALMDRASEHDSGSYRLGTVHLPLPQSIADRTITAVTITTDRPVLVRSVDFW</sequence>
<evidence type="ECO:0000313" key="4">
    <source>
        <dbReference type="Proteomes" id="UP000189800"/>
    </source>
</evidence>
<reference evidence="3 4" key="1">
    <citation type="submission" date="2017-02" db="EMBL/GenBank/DDBJ databases">
        <title>Draft genome sequence of Moraxella pluranimalium CCUG 54913T type strain.</title>
        <authorList>
            <person name="Salva-Serra F."/>
            <person name="Engstrom-Jakobsson H."/>
            <person name="Thorell K."/>
            <person name="Jaen-Luchoro D."/>
            <person name="Gonzales-Siles L."/>
            <person name="Karlsson R."/>
            <person name="Yazdan S."/>
            <person name="Boulund F."/>
            <person name="Johnning A."/>
            <person name="Engstrand L."/>
            <person name="Kristiansson E."/>
            <person name="Moore E."/>
        </authorList>
    </citation>
    <scope>NUCLEOTIDE SEQUENCE [LARGE SCALE GENOMIC DNA]</scope>
    <source>
        <strain evidence="3 4">CCUG 54913</strain>
    </source>
</reference>
<dbReference type="RefSeq" id="WP_078253985.1">
    <property type="nucleotide sequence ID" value="NZ_MUYU01000012.1"/>
</dbReference>
<feature type="signal peptide" evidence="2">
    <location>
        <begin position="1"/>
        <end position="27"/>
    </location>
</feature>
<dbReference type="OrthoDB" id="6646510at2"/>
<dbReference type="Proteomes" id="UP000189800">
    <property type="component" value="Unassembled WGS sequence"/>
</dbReference>
<organism evidence="3 4">
    <name type="scientific">Moraxella pluranimalium</name>
    <dbReference type="NCBI Taxonomy" id="470453"/>
    <lineage>
        <taxon>Bacteria</taxon>
        <taxon>Pseudomonadati</taxon>
        <taxon>Pseudomonadota</taxon>
        <taxon>Gammaproteobacteria</taxon>
        <taxon>Moraxellales</taxon>
        <taxon>Moraxellaceae</taxon>
        <taxon>Moraxella</taxon>
    </lineage>
</organism>